<dbReference type="PROSITE" id="PS51833">
    <property type="entry name" value="HDOD"/>
    <property type="match status" value="1"/>
</dbReference>
<dbReference type="AlphaFoldDB" id="X0UXR9"/>
<evidence type="ECO:0000259" key="1">
    <source>
        <dbReference type="PROSITE" id="PS51833"/>
    </source>
</evidence>
<gene>
    <name evidence="2" type="ORF">S01H1_44146</name>
</gene>
<dbReference type="InterPro" id="IPR052340">
    <property type="entry name" value="RNase_Y/CdgJ"/>
</dbReference>
<dbReference type="PANTHER" id="PTHR33525">
    <property type="match status" value="1"/>
</dbReference>
<proteinExistence type="predicted"/>
<reference evidence="2" key="1">
    <citation type="journal article" date="2014" name="Front. Microbiol.">
        <title>High frequency of phylogenetically diverse reductive dehalogenase-homologous genes in deep subseafloor sedimentary metagenomes.</title>
        <authorList>
            <person name="Kawai M."/>
            <person name="Futagami T."/>
            <person name="Toyoda A."/>
            <person name="Takaki Y."/>
            <person name="Nishi S."/>
            <person name="Hori S."/>
            <person name="Arai W."/>
            <person name="Tsubouchi T."/>
            <person name="Morono Y."/>
            <person name="Uchiyama I."/>
            <person name="Ito T."/>
            <person name="Fujiyama A."/>
            <person name="Inagaki F."/>
            <person name="Takami H."/>
        </authorList>
    </citation>
    <scope>NUCLEOTIDE SEQUENCE</scope>
    <source>
        <strain evidence="2">Expedition CK06-06</strain>
    </source>
</reference>
<protein>
    <recommendedName>
        <fullName evidence="1">HDOD domain-containing protein</fullName>
    </recommendedName>
</protein>
<dbReference type="Gene3D" id="1.10.3210.10">
    <property type="entry name" value="Hypothetical protein af1432"/>
    <property type="match status" value="1"/>
</dbReference>
<dbReference type="Pfam" id="PF08668">
    <property type="entry name" value="HDOD"/>
    <property type="match status" value="1"/>
</dbReference>
<comment type="caution">
    <text evidence="2">The sequence shown here is derived from an EMBL/GenBank/DDBJ whole genome shotgun (WGS) entry which is preliminary data.</text>
</comment>
<name>X0UXR9_9ZZZZ</name>
<dbReference type="PANTHER" id="PTHR33525:SF3">
    <property type="entry name" value="RIBONUCLEASE Y"/>
    <property type="match status" value="1"/>
</dbReference>
<dbReference type="InterPro" id="IPR013976">
    <property type="entry name" value="HDOD"/>
</dbReference>
<organism evidence="2">
    <name type="scientific">marine sediment metagenome</name>
    <dbReference type="NCBI Taxonomy" id="412755"/>
    <lineage>
        <taxon>unclassified sequences</taxon>
        <taxon>metagenomes</taxon>
        <taxon>ecological metagenomes</taxon>
    </lineage>
</organism>
<dbReference type="SUPFAM" id="SSF109604">
    <property type="entry name" value="HD-domain/PDEase-like"/>
    <property type="match status" value="1"/>
</dbReference>
<sequence length="98" mass="10625">MTQVKIRLEKIHDLPTLPVVANNIVQITRNPKTSALEVGKAISQDPALSSKVLRSANSAFYGFPKKISTVNHAIVILGFANIRNIVLTASIFDVLASK</sequence>
<dbReference type="EMBL" id="BARS01028150">
    <property type="protein sequence ID" value="GAG05098.1"/>
    <property type="molecule type" value="Genomic_DNA"/>
</dbReference>
<feature type="non-terminal residue" evidence="2">
    <location>
        <position position="98"/>
    </location>
</feature>
<accession>X0UXR9</accession>
<evidence type="ECO:0000313" key="2">
    <source>
        <dbReference type="EMBL" id="GAG05098.1"/>
    </source>
</evidence>
<feature type="domain" description="HDOD" evidence="1">
    <location>
        <begin position="14"/>
        <end position="98"/>
    </location>
</feature>